<evidence type="ECO:0000313" key="2">
    <source>
        <dbReference type="Proteomes" id="UP001642540"/>
    </source>
</evidence>
<evidence type="ECO:0000313" key="1">
    <source>
        <dbReference type="EMBL" id="CAL8121380.1"/>
    </source>
</evidence>
<gene>
    <name evidence="1" type="ORF">ODALV1_LOCUS19357</name>
</gene>
<comment type="caution">
    <text evidence="1">The sequence shown here is derived from an EMBL/GenBank/DDBJ whole genome shotgun (WGS) entry which is preliminary data.</text>
</comment>
<reference evidence="1 2" key="1">
    <citation type="submission" date="2024-08" db="EMBL/GenBank/DDBJ databases">
        <authorList>
            <person name="Cucini C."/>
            <person name="Frati F."/>
        </authorList>
    </citation>
    <scope>NUCLEOTIDE SEQUENCE [LARGE SCALE GENOMIC DNA]</scope>
</reference>
<dbReference type="EMBL" id="CAXLJM020000065">
    <property type="protein sequence ID" value="CAL8121380.1"/>
    <property type="molecule type" value="Genomic_DNA"/>
</dbReference>
<organism evidence="1 2">
    <name type="scientific">Orchesella dallaii</name>
    <dbReference type="NCBI Taxonomy" id="48710"/>
    <lineage>
        <taxon>Eukaryota</taxon>
        <taxon>Metazoa</taxon>
        <taxon>Ecdysozoa</taxon>
        <taxon>Arthropoda</taxon>
        <taxon>Hexapoda</taxon>
        <taxon>Collembola</taxon>
        <taxon>Entomobryomorpha</taxon>
        <taxon>Entomobryoidea</taxon>
        <taxon>Orchesellidae</taxon>
        <taxon>Orchesellinae</taxon>
        <taxon>Orchesella</taxon>
    </lineage>
</organism>
<sequence length="61" mass="6964">MNTIFCGEINIEEDNEDRMNDPGNEPDEEIYTMEQRKRSGGFFSMGCKSITSRGLGQAWNI</sequence>
<protein>
    <submittedName>
        <fullName evidence="1">Uncharacterized protein</fullName>
    </submittedName>
</protein>
<name>A0ABP1R6V4_9HEXA</name>
<dbReference type="Proteomes" id="UP001642540">
    <property type="component" value="Unassembled WGS sequence"/>
</dbReference>
<keyword evidence="2" id="KW-1185">Reference proteome</keyword>
<proteinExistence type="predicted"/>
<accession>A0ABP1R6V4</accession>